<evidence type="ECO:0000313" key="1">
    <source>
        <dbReference type="EMBL" id="CAD8920858.1"/>
    </source>
</evidence>
<dbReference type="EMBL" id="HBFS01021116">
    <property type="protein sequence ID" value="CAD8920859.1"/>
    <property type="molecule type" value="Transcribed_RNA"/>
</dbReference>
<gene>
    <name evidence="1" type="ORF">BSP0115_LOCUS14120</name>
    <name evidence="2" type="ORF">BSP0115_LOCUS14121</name>
</gene>
<dbReference type="EMBL" id="HBFS01021115">
    <property type="protein sequence ID" value="CAD8920858.1"/>
    <property type="molecule type" value="Transcribed_RNA"/>
</dbReference>
<protein>
    <submittedName>
        <fullName evidence="2">Uncharacterized protein</fullName>
    </submittedName>
</protein>
<proteinExistence type="predicted"/>
<reference evidence="2" key="1">
    <citation type="submission" date="2021-01" db="EMBL/GenBank/DDBJ databases">
        <authorList>
            <person name="Corre E."/>
            <person name="Pelletier E."/>
            <person name="Niang G."/>
            <person name="Scheremetjew M."/>
            <person name="Finn R."/>
            <person name="Kale V."/>
            <person name="Holt S."/>
            <person name="Cochrane G."/>
            <person name="Meng A."/>
            <person name="Brown T."/>
            <person name="Cohen L."/>
        </authorList>
    </citation>
    <scope>NUCLEOTIDE SEQUENCE</scope>
    <source>
        <strain evidence="2">Ms1</strain>
    </source>
</reference>
<sequence>MFAKRRVDGNKRKLLQTGGWERFQNRLRTEPRLSRTASKAEVQHWLATVMRGLLHPLAPVFRAFDGPDMYGLAQADLRAMCKLCPTDSQFAPEVYADEKACEKRYLWLWNLLYRSAEEKAALREPFYALLRRVPTPPP</sequence>
<evidence type="ECO:0000313" key="2">
    <source>
        <dbReference type="EMBL" id="CAD8920859.1"/>
    </source>
</evidence>
<dbReference type="AlphaFoldDB" id="A0A6T6Y492"/>
<name>A0A6T6Y492_9STRA</name>
<organism evidence="2">
    <name type="scientific">Bicosoecida sp. CB-2014</name>
    <dbReference type="NCBI Taxonomy" id="1486930"/>
    <lineage>
        <taxon>Eukaryota</taxon>
        <taxon>Sar</taxon>
        <taxon>Stramenopiles</taxon>
        <taxon>Bigyra</taxon>
        <taxon>Opalozoa</taxon>
        <taxon>Bicosoecida</taxon>
    </lineage>
</organism>
<accession>A0A6T6Y492</accession>